<sequence>MSKNASALKVKLSSYDELFGAKAPAASDQIVNVTLSELHTFKNHPFHVNDDKEMEELAESIREHGVLIPGIVRPRAEGGYELIAGHRRKHGSELAGKTEMPVIVRDYSDDEATIMMVDSNIQRETILPSEKAKAYALKYEALKHQGKKSGKSTLDQVGEAAGENSKKVQRYIWLSRLSDQMLQMVDEKRLGFSQGVDLSFLSKKSQQIVADAIERSKCTVSMGQSAKLKEYEKKNELTSTVVRLILEEKNVHKRKFTLKMDKLSQYFDDRYSSEEMESIILHLLEEWKKTQEDIQ</sequence>
<dbReference type="PANTHER" id="PTHR33375">
    <property type="entry name" value="CHROMOSOME-PARTITIONING PROTEIN PARB-RELATED"/>
    <property type="match status" value="1"/>
</dbReference>
<dbReference type="InterPro" id="IPR036086">
    <property type="entry name" value="ParB/Sulfiredoxin_sf"/>
</dbReference>
<keyword evidence="4" id="KW-1185">Reference proteome</keyword>
<dbReference type="AlphaFoldDB" id="A0AAE3E232"/>
<gene>
    <name evidence="3" type="ORF">LKD48_03085</name>
</gene>
<reference evidence="3 4" key="1">
    <citation type="submission" date="2021-10" db="EMBL/GenBank/DDBJ databases">
        <title>Anaerobic single-cell dispensing facilitates the cultivation of human gut bacteria.</title>
        <authorList>
            <person name="Afrizal A."/>
        </authorList>
    </citation>
    <scope>NUCLEOTIDE SEQUENCE [LARGE SCALE GENOMIC DNA]</scope>
    <source>
        <strain evidence="3 4">CLA-AA-H224</strain>
    </source>
</reference>
<dbReference type="PANTHER" id="PTHR33375:SF1">
    <property type="entry name" value="CHROMOSOME-PARTITIONING PROTEIN PARB-RELATED"/>
    <property type="match status" value="1"/>
</dbReference>
<comment type="caution">
    <text evidence="3">The sequence shown here is derived from an EMBL/GenBank/DDBJ whole genome shotgun (WGS) entry which is preliminary data.</text>
</comment>
<feature type="domain" description="ParB-like N-terminal" evidence="2">
    <location>
        <begin position="31"/>
        <end position="121"/>
    </location>
</feature>
<evidence type="ECO:0000313" key="3">
    <source>
        <dbReference type="EMBL" id="MCC2220634.1"/>
    </source>
</evidence>
<dbReference type="SMART" id="SM00470">
    <property type="entry name" value="ParB"/>
    <property type="match status" value="1"/>
</dbReference>
<protein>
    <submittedName>
        <fullName evidence="3">ParB/RepB/Spo0J family partition protein</fullName>
    </submittedName>
</protein>
<dbReference type="CDD" id="cd16407">
    <property type="entry name" value="ParB_N_like"/>
    <property type="match status" value="1"/>
</dbReference>
<dbReference type="SUPFAM" id="SSF109709">
    <property type="entry name" value="KorB DNA-binding domain-like"/>
    <property type="match status" value="1"/>
</dbReference>
<dbReference type="RefSeq" id="WP_308731155.1">
    <property type="nucleotide sequence ID" value="NZ_JAJEQN010000005.1"/>
</dbReference>
<evidence type="ECO:0000259" key="2">
    <source>
        <dbReference type="SMART" id="SM00470"/>
    </source>
</evidence>
<evidence type="ECO:0000256" key="1">
    <source>
        <dbReference type="ARBA" id="ARBA00006295"/>
    </source>
</evidence>
<dbReference type="Pfam" id="PF02195">
    <property type="entry name" value="ParB_N"/>
    <property type="match status" value="1"/>
</dbReference>
<dbReference type="InterPro" id="IPR003115">
    <property type="entry name" value="ParB_N"/>
</dbReference>
<name>A0AAE3E232_9FIRM</name>
<dbReference type="Proteomes" id="UP001198200">
    <property type="component" value="Unassembled WGS sequence"/>
</dbReference>
<accession>A0AAE3E232</accession>
<dbReference type="Gene3D" id="3.90.1530.30">
    <property type="match status" value="1"/>
</dbReference>
<dbReference type="GO" id="GO:0005694">
    <property type="term" value="C:chromosome"/>
    <property type="evidence" value="ECO:0007669"/>
    <property type="project" value="TreeGrafter"/>
</dbReference>
<organism evidence="3 4">
    <name type="scientific">Anthropogastromicrobium aceti</name>
    <dbReference type="NCBI Taxonomy" id="2981768"/>
    <lineage>
        <taxon>Bacteria</taxon>
        <taxon>Bacillati</taxon>
        <taxon>Bacillota</taxon>
        <taxon>Clostridia</taxon>
        <taxon>Lachnospirales</taxon>
        <taxon>Lachnospiraceae</taxon>
        <taxon>Anthropogastromicrobium</taxon>
    </lineage>
</organism>
<dbReference type="EMBL" id="JAJEQN010000005">
    <property type="protein sequence ID" value="MCC2220634.1"/>
    <property type="molecule type" value="Genomic_DNA"/>
</dbReference>
<comment type="similarity">
    <text evidence="1">Belongs to the ParB family.</text>
</comment>
<dbReference type="GO" id="GO:0003677">
    <property type="term" value="F:DNA binding"/>
    <property type="evidence" value="ECO:0007669"/>
    <property type="project" value="InterPro"/>
</dbReference>
<dbReference type="Gene3D" id="1.10.10.2830">
    <property type="match status" value="1"/>
</dbReference>
<dbReference type="NCBIfam" id="TIGR00180">
    <property type="entry name" value="parB_part"/>
    <property type="match status" value="1"/>
</dbReference>
<dbReference type="GO" id="GO:0007059">
    <property type="term" value="P:chromosome segregation"/>
    <property type="evidence" value="ECO:0007669"/>
    <property type="project" value="TreeGrafter"/>
</dbReference>
<dbReference type="InterPro" id="IPR050336">
    <property type="entry name" value="Chromosome_partition/occlusion"/>
</dbReference>
<dbReference type="InterPro" id="IPR004437">
    <property type="entry name" value="ParB/RepB/Spo0J"/>
</dbReference>
<proteinExistence type="inferred from homology"/>
<dbReference type="SUPFAM" id="SSF110849">
    <property type="entry name" value="ParB/Sulfiredoxin"/>
    <property type="match status" value="1"/>
</dbReference>
<evidence type="ECO:0000313" key="4">
    <source>
        <dbReference type="Proteomes" id="UP001198200"/>
    </source>
</evidence>